<reference evidence="1" key="1">
    <citation type="submission" date="2020-04" db="EMBL/GenBank/DDBJ databases">
        <authorList>
            <person name="Chiriac C."/>
            <person name="Salcher M."/>
            <person name="Ghai R."/>
            <person name="Kavagutti S V."/>
        </authorList>
    </citation>
    <scope>NUCLEOTIDE SEQUENCE</scope>
</reference>
<dbReference type="InterPro" id="IPR043876">
    <property type="entry name" value="DUF5856"/>
</dbReference>
<sequence length="126" mass="14114">MAHEKVSMLVATLFLARDLAHREHLKVKGPGSYAAHNALAAFYDGIVDLADSLAETYQGRFLVLLNIPLAGHDEGMSIADTLAAQREWIRKARYEAIPREETPLQNIVDEIEALYMSTLYKLKFLA</sequence>
<accession>A0A6J5N8C5</accession>
<evidence type="ECO:0000313" key="1">
    <source>
        <dbReference type="EMBL" id="CAB4155007.1"/>
    </source>
</evidence>
<dbReference type="EMBL" id="LR796613">
    <property type="protein sequence ID" value="CAB4155007.1"/>
    <property type="molecule type" value="Genomic_DNA"/>
</dbReference>
<protein>
    <submittedName>
        <fullName evidence="1">Uncharacterized protein</fullName>
    </submittedName>
</protein>
<gene>
    <name evidence="1" type="ORF">UFOVP653_57</name>
</gene>
<dbReference type="Pfam" id="PF19174">
    <property type="entry name" value="DUF5856"/>
    <property type="match status" value="1"/>
</dbReference>
<proteinExistence type="predicted"/>
<name>A0A6J5N8C5_9CAUD</name>
<organism evidence="1">
    <name type="scientific">uncultured Caudovirales phage</name>
    <dbReference type="NCBI Taxonomy" id="2100421"/>
    <lineage>
        <taxon>Viruses</taxon>
        <taxon>Duplodnaviria</taxon>
        <taxon>Heunggongvirae</taxon>
        <taxon>Uroviricota</taxon>
        <taxon>Caudoviricetes</taxon>
        <taxon>Peduoviridae</taxon>
        <taxon>Maltschvirus</taxon>
        <taxon>Maltschvirus maltsch</taxon>
    </lineage>
</organism>